<feature type="compositionally biased region" description="Polar residues" evidence="4">
    <location>
        <begin position="332"/>
        <end position="347"/>
    </location>
</feature>
<feature type="compositionally biased region" description="Acidic residues" evidence="4">
    <location>
        <begin position="425"/>
        <end position="454"/>
    </location>
</feature>
<dbReference type="InterPro" id="IPR038718">
    <property type="entry name" value="SNF2-like_sf"/>
</dbReference>
<dbReference type="SMART" id="SM00487">
    <property type="entry name" value="DEXDc"/>
    <property type="match status" value="1"/>
</dbReference>
<feature type="compositionally biased region" description="Basic and acidic residues" evidence="4">
    <location>
        <begin position="1400"/>
        <end position="1423"/>
    </location>
</feature>
<feature type="compositionally biased region" description="Low complexity" evidence="4">
    <location>
        <begin position="393"/>
        <end position="412"/>
    </location>
</feature>
<dbReference type="GO" id="GO:0008094">
    <property type="term" value="F:ATP-dependent activity, acting on DNA"/>
    <property type="evidence" value="ECO:0007669"/>
    <property type="project" value="TreeGrafter"/>
</dbReference>
<feature type="region of interest" description="Disordered" evidence="4">
    <location>
        <begin position="1533"/>
        <end position="1553"/>
    </location>
</feature>
<organism evidence="6">
    <name type="scientific">Chromera velia CCMP2878</name>
    <dbReference type="NCBI Taxonomy" id="1169474"/>
    <lineage>
        <taxon>Eukaryota</taxon>
        <taxon>Sar</taxon>
        <taxon>Alveolata</taxon>
        <taxon>Colpodellida</taxon>
        <taxon>Chromeraceae</taxon>
        <taxon>Chromera</taxon>
    </lineage>
</organism>
<dbReference type="GO" id="GO:0006281">
    <property type="term" value="P:DNA repair"/>
    <property type="evidence" value="ECO:0007669"/>
    <property type="project" value="TreeGrafter"/>
</dbReference>
<feature type="compositionally biased region" description="Basic and acidic residues" evidence="4">
    <location>
        <begin position="1431"/>
        <end position="1446"/>
    </location>
</feature>
<dbReference type="GO" id="GO:0016787">
    <property type="term" value="F:hydrolase activity"/>
    <property type="evidence" value="ECO:0007669"/>
    <property type="project" value="UniProtKB-KW"/>
</dbReference>
<dbReference type="VEuPathDB" id="CryptoDB:Cvel_17925"/>
<dbReference type="CDD" id="cd18008">
    <property type="entry name" value="DEXDc_SHPRH-like"/>
    <property type="match status" value="1"/>
</dbReference>
<evidence type="ECO:0000256" key="3">
    <source>
        <dbReference type="ARBA" id="ARBA00022840"/>
    </source>
</evidence>
<dbReference type="SMART" id="SM00490">
    <property type="entry name" value="HELICc"/>
    <property type="match status" value="1"/>
</dbReference>
<dbReference type="CDD" id="cd18793">
    <property type="entry name" value="SF2_C_SNF"/>
    <property type="match status" value="1"/>
</dbReference>
<feature type="compositionally biased region" description="Basic and acidic residues" evidence="4">
    <location>
        <begin position="1095"/>
        <end position="1104"/>
    </location>
</feature>
<feature type="compositionally biased region" description="Acidic residues" evidence="4">
    <location>
        <begin position="571"/>
        <end position="586"/>
    </location>
</feature>
<dbReference type="Gene3D" id="3.40.50.300">
    <property type="entry name" value="P-loop containing nucleotide triphosphate hydrolases"/>
    <property type="match status" value="1"/>
</dbReference>
<evidence type="ECO:0000256" key="2">
    <source>
        <dbReference type="ARBA" id="ARBA00022801"/>
    </source>
</evidence>
<keyword evidence="1" id="KW-0547">Nucleotide-binding</keyword>
<dbReference type="Pfam" id="PF00176">
    <property type="entry name" value="SNF2-rel_dom"/>
    <property type="match status" value="1"/>
</dbReference>
<dbReference type="InterPro" id="IPR014001">
    <property type="entry name" value="Helicase_ATP-bd"/>
</dbReference>
<dbReference type="InterPro" id="IPR049730">
    <property type="entry name" value="SNF2/RAD54-like_C"/>
</dbReference>
<feature type="region of interest" description="Disordered" evidence="4">
    <location>
        <begin position="393"/>
        <end position="511"/>
    </location>
</feature>
<dbReference type="Pfam" id="PF00271">
    <property type="entry name" value="Helicase_C"/>
    <property type="match status" value="2"/>
</dbReference>
<feature type="compositionally biased region" description="Basic and acidic residues" evidence="4">
    <location>
        <begin position="1135"/>
        <end position="1162"/>
    </location>
</feature>
<dbReference type="Gene3D" id="3.40.50.10810">
    <property type="entry name" value="Tandem AAA-ATPase domain"/>
    <property type="match status" value="2"/>
</dbReference>
<accession>A0A0G4FPF2</accession>
<feature type="compositionally biased region" description="Low complexity" evidence="4">
    <location>
        <begin position="79"/>
        <end position="88"/>
    </location>
</feature>
<dbReference type="PhylomeDB" id="A0A0G4FPF2"/>
<dbReference type="GO" id="GO:0005524">
    <property type="term" value="F:ATP binding"/>
    <property type="evidence" value="ECO:0007669"/>
    <property type="project" value="UniProtKB-KW"/>
</dbReference>
<dbReference type="GO" id="GO:0005634">
    <property type="term" value="C:nucleus"/>
    <property type="evidence" value="ECO:0007669"/>
    <property type="project" value="TreeGrafter"/>
</dbReference>
<feature type="region of interest" description="Disordered" evidence="4">
    <location>
        <begin position="1373"/>
        <end position="1446"/>
    </location>
</feature>
<sequence length="1570" mass="168580">MSCIQGLRVLVGPHVPDSVLQSCLAQAKGDLARAANLLLDRHGVGVGATGGVGGNGSGRLKRPFVTTGARELVRDAPKAGASGSSSSSLMMQRPDDGPVEIPSSPEVMKGGQGRVSKRVRRSEEKEMGPTDRSGGVVEREEVEEGGQSSFVTESFEVFLGKLVVEGYATDRFWAGRGSGLSCGCPADFRLEVPPPRAVGGRGRGRGGGAIAAMEKKNKSKSNNAASPADTLSDVIERAARNGTIRFSLQRELNSNGAPLGPGVFQAGADGRESGKLPASAGRVLAPLMALGVVQIEGELASLPEREIRVGENIPIVLGVSLCDEAFGDGKGTSASGTTQQNFQQAVAQTGRRESERLSDTAREVVRDALVALFKMLQLKPECPALCDVDSIAMPSSSASSSSSKTAVPAGSSEDSPRGGEADTEKAEEEGEEFLSGDGEAEVDEAEGEGEDDEKAEEREKVNDGVFLEASEEREGGGGEGGIEGKQTSASQGGASSPSSDVPHLHLQPSPSVFSSHLHAYQQRGVAWMVSRENRTLARKSESLAATYTETERGGGDGETGGRSSIGSEGVEGIEDECLDEDDDWDLEGGKKKRGGKAKGKRALHPLYEVHKLREPLLLPRDAPLPPLRLKRFFFNRATGELRLFFPSASAGDCCRGGILADGMGLGKTVQTLALLACERPGFPSLSFSALEPEADRGEEKEVQPEARPIKIAKSEVELKSAWTRAVRLRKEDEKAEIAAMAQLREMKSKDKEKGLGGRAGWALSGGRGAQIQTTTMSSLSPFLIRQKKEKTVSQQEKDRATAGLFSSSTAHTQMGGTLLIVPLSLLPQWRSEAELHFARGASPTVMEYHGSDRTKSVRALRRAEVVMTTYGTVASEWNGEMEGAVGSGLADRDKGKPSSPLFEVHWKRIILDEAHMIKGRQTKLSKSVCALSASARWCLTGTPIQNSLDDLFALFRFLRVSPWGEWVWWKKLVTDRVAKGDSAEAAEAVRVMASDLVLRRTGACKGPDGLPIIQLPPKIVNVERITLTDAEREFYDALFFKSKSEFDNLLSRGQVLHNYSHVLLLLLRLRQAVCHPALVLVPEADSEDEGSPFTRPDRVEDRPSHPSTVSGREANRDDCRPAAHGDVGSGGNKCAETERPEAVVRREGGQADLRQSHSESEYRAGFAGLKEEKGGDSRVSSLSAESEASPGCEGRGEEEKENAGGPSSRKREREWSSSHSSNQKEKRGKGFLREETKALMEECRAMAVAMSLHGSRSTSDSYQGSGVGVNFPFPFFLSGKCQRLLRLVQTDTQSGHRVVIFSQWVSFLEIVQRLLEKKGILCRRFDGSMNVDKRRAALEWFRFGTSTSSSSSAAAGPFAFSSSSVTGKIAASHSSSASSSSSSSSACVLEEEEVPQMRGGAEKERSGGQEQRGGRGDGDRDGEGVCTGVERVTEREAEGKRRSEGGKGRALLVSLRAGGVGLNLVEATRVYLLDPWWNPAVEEQAIQRVHRIGQRREVVVGRLIVADSIEERILELHKSKDAAARHVLRLREGTGASSGDGEAENSVVPGGGESMERVTLGLEELKKLFA</sequence>
<gene>
    <name evidence="6" type="ORF">Cvel_17925</name>
</gene>
<evidence type="ECO:0000313" key="6">
    <source>
        <dbReference type="EMBL" id="CEM15713.1"/>
    </source>
</evidence>
<evidence type="ECO:0000256" key="4">
    <source>
        <dbReference type="SAM" id="MobiDB-lite"/>
    </source>
</evidence>
<feature type="compositionally biased region" description="Basic and acidic residues" evidence="4">
    <location>
        <begin position="1113"/>
        <end position="1123"/>
    </location>
</feature>
<dbReference type="EMBL" id="CDMZ01000503">
    <property type="protein sequence ID" value="CEM15713.1"/>
    <property type="molecule type" value="Genomic_DNA"/>
</dbReference>
<dbReference type="PANTHER" id="PTHR45626">
    <property type="entry name" value="TRANSCRIPTION TERMINATION FACTOR 2-RELATED"/>
    <property type="match status" value="1"/>
</dbReference>
<dbReference type="InterPro" id="IPR000330">
    <property type="entry name" value="SNF2_N"/>
</dbReference>
<evidence type="ECO:0000259" key="5">
    <source>
        <dbReference type="PROSITE" id="PS51192"/>
    </source>
</evidence>
<feature type="compositionally biased region" description="Basic and acidic residues" evidence="4">
    <location>
        <begin position="350"/>
        <end position="359"/>
    </location>
</feature>
<feature type="region of interest" description="Disordered" evidence="4">
    <location>
        <begin position="1084"/>
        <end position="1232"/>
    </location>
</feature>
<dbReference type="InterPro" id="IPR050628">
    <property type="entry name" value="SNF2_RAD54_helicase_TF"/>
</dbReference>
<proteinExistence type="predicted"/>
<name>A0A0G4FPF2_9ALVE</name>
<evidence type="ECO:0000256" key="1">
    <source>
        <dbReference type="ARBA" id="ARBA00022741"/>
    </source>
</evidence>
<dbReference type="PROSITE" id="PS51192">
    <property type="entry name" value="HELICASE_ATP_BIND_1"/>
    <property type="match status" value="1"/>
</dbReference>
<dbReference type="InterPro" id="IPR001650">
    <property type="entry name" value="Helicase_C-like"/>
</dbReference>
<feature type="compositionally biased region" description="Low complexity" evidence="4">
    <location>
        <begin position="1373"/>
        <end position="1386"/>
    </location>
</feature>
<keyword evidence="3" id="KW-0067">ATP-binding</keyword>
<dbReference type="SUPFAM" id="SSF52540">
    <property type="entry name" value="P-loop containing nucleoside triphosphate hydrolases"/>
    <property type="match status" value="2"/>
</dbReference>
<feature type="domain" description="Helicase ATP-binding" evidence="5">
    <location>
        <begin position="815"/>
        <end position="961"/>
    </location>
</feature>
<feature type="compositionally biased region" description="Basic and acidic residues" evidence="4">
    <location>
        <begin position="414"/>
        <end position="424"/>
    </location>
</feature>
<keyword evidence="2" id="KW-0378">Hydrolase</keyword>
<dbReference type="PANTHER" id="PTHR45626:SF22">
    <property type="entry name" value="DNA REPAIR PROTEIN RAD5"/>
    <property type="match status" value="1"/>
</dbReference>
<feature type="compositionally biased region" description="Low complexity" evidence="4">
    <location>
        <begin position="488"/>
        <end position="499"/>
    </location>
</feature>
<feature type="region of interest" description="Disordered" evidence="4">
    <location>
        <begin position="540"/>
        <end position="597"/>
    </location>
</feature>
<protein>
    <recommendedName>
        <fullName evidence="5">Helicase ATP-binding domain-containing protein</fullName>
    </recommendedName>
</protein>
<feature type="region of interest" description="Disordered" evidence="4">
    <location>
        <begin position="330"/>
        <end position="359"/>
    </location>
</feature>
<feature type="region of interest" description="Disordered" evidence="4">
    <location>
        <begin position="73"/>
        <end position="146"/>
    </location>
</feature>
<reference evidence="6" key="1">
    <citation type="submission" date="2014-11" db="EMBL/GenBank/DDBJ databases">
        <authorList>
            <person name="Otto D Thomas"/>
            <person name="Naeem Raeece"/>
        </authorList>
    </citation>
    <scope>NUCLEOTIDE SEQUENCE</scope>
</reference>
<dbReference type="InterPro" id="IPR027417">
    <property type="entry name" value="P-loop_NTPase"/>
</dbReference>